<organism evidence="2">
    <name type="scientific">Anopheles aquasalis</name>
    <name type="common">Malaria mosquito</name>
    <dbReference type="NCBI Taxonomy" id="42839"/>
    <lineage>
        <taxon>Eukaryota</taxon>
        <taxon>Metazoa</taxon>
        <taxon>Ecdysozoa</taxon>
        <taxon>Arthropoda</taxon>
        <taxon>Hexapoda</taxon>
        <taxon>Insecta</taxon>
        <taxon>Pterygota</taxon>
        <taxon>Neoptera</taxon>
        <taxon>Endopterygota</taxon>
        <taxon>Diptera</taxon>
        <taxon>Nematocera</taxon>
        <taxon>Culicoidea</taxon>
        <taxon>Culicidae</taxon>
        <taxon>Anophelinae</taxon>
        <taxon>Anopheles</taxon>
    </lineage>
</organism>
<keyword evidence="1" id="KW-0812">Transmembrane</keyword>
<dbReference type="EMBL" id="GAMD01002169">
    <property type="protein sequence ID" value="JAA99421.1"/>
    <property type="molecule type" value="mRNA"/>
</dbReference>
<dbReference type="AlphaFoldDB" id="T1DR03"/>
<keyword evidence="1" id="KW-0472">Membrane</keyword>
<name>T1DR03_ANOAQ</name>
<evidence type="ECO:0000256" key="1">
    <source>
        <dbReference type="SAM" id="Phobius"/>
    </source>
</evidence>
<reference evidence="2" key="1">
    <citation type="submission" date="2013-07" db="EMBL/GenBank/DDBJ databases">
        <title>Transcriptome sequencing and developmental regulation of gene expression in Anopheles aquasalis.</title>
        <authorList>
            <consortium name="Brazilian Malaria Network (MCT/CNPq/MS/SCTIE/DECIT/PRONEX 555648/2009-5) and Research Network on Bioactive Molecules from Arthropod Vectors (NAP-MOBIARVE"/>
            <consortium name="University of Sao Paulo)"/>
            <person name="Marinotti O."/>
            <person name="Ribeiro J.M.C."/>
            <person name="Costa-da-Silva A.L."/>
            <person name="Silva M.C.P."/>
            <person name="Lopes A.R."/>
            <person name="Barros M.S."/>
            <person name="Sa-Nunes A."/>
            <person name="Konjin B.B."/>
            <person name="Carvalho E."/>
            <person name="Suesdek L."/>
            <person name="Silva-Neto M.A.C."/>
            <person name="Capurro M.L."/>
        </authorList>
    </citation>
    <scope>NUCLEOTIDE SEQUENCE</scope>
    <source>
        <tissue evidence="2">Whole body</tissue>
    </source>
</reference>
<accession>T1DR03</accession>
<feature type="transmembrane region" description="Helical" evidence="1">
    <location>
        <begin position="38"/>
        <end position="63"/>
    </location>
</feature>
<proteinExistence type="evidence at transcript level"/>
<sequence>MCVYFSLSLAHSSPFCTTFVSSFSLSLCPKEFAFKRLIMIYVFSVYVLPVNAHVPFAMLSFIIESQSAWMCSGFIKYSTID</sequence>
<keyword evidence="1" id="KW-1133">Transmembrane helix</keyword>
<evidence type="ECO:0000313" key="2">
    <source>
        <dbReference type="EMBL" id="JAA99421.1"/>
    </source>
</evidence>
<protein>
    <submittedName>
        <fullName evidence="2">Uncharacterized protein</fullName>
    </submittedName>
</protein>